<feature type="transmembrane region" description="Helical" evidence="1">
    <location>
        <begin position="321"/>
        <end position="340"/>
    </location>
</feature>
<dbReference type="HOGENOM" id="CLU_019353_0_0_9"/>
<feature type="transmembrane region" description="Helical" evidence="1">
    <location>
        <begin position="189"/>
        <end position="206"/>
    </location>
</feature>
<sequence>MDNNCNSIIKRILFVLVNIVSFPCVYFLELSNGLDPSWIFALNYINNSNAKFGKDHFFTYGPLGFLGRCQSVGSNLYTGILFWILMAVIQIYLYKRLFQYVEHMIYTVIASVLLILALPVSEADIYLCFLNLIALLLVYRYEDYFSKWITVLLSGVIFLFKFSGTVLLIATLLMLLVCALAEKKPVKTVGVFLGCIVIGPVCYLFYNLSMRSLFRYVRAAVEISVGYNTSMSLDIYGAYYIWVVFVVICYVCLLIYGIFTHKKQWNCLLILAPACFFWYKQGFMRNDEHYFLALSGMLLICSLLMFFIDWKEWMQDTERNFFRKVNLYCLCVLMIIPIMGNGKTLSGAMQTAASNMFNFPKLLDDCTKQDRSLLQEHNREFMDLIDGHTYTTFPWEITENISYANQNFKIAPLLQNHMVYTPYLDRLNAEFYTGDDAPEYIIMYLSTIDGRLPLIEAPVTWENIYRNYCVVTADEEKFLLKKRGQALVKEASVVHTSIYNIEDYIEIPENCMFVKIDVKPSIRGHLENLFYKILPVNLEITYTDGTVKAGRVVPDNLSEGIDTGALIRDQMDFINYMNADTGYRSVAGISLTGPGVRQYADRMEVTFYNGSWKQHKE</sequence>
<dbReference type="EMBL" id="AQFT01000129">
    <property type="protein sequence ID" value="EMZ21611.1"/>
    <property type="molecule type" value="Genomic_DNA"/>
</dbReference>
<keyword evidence="1" id="KW-0472">Membrane</keyword>
<keyword evidence="1" id="KW-1133">Transmembrane helix</keyword>
<dbReference type="AlphaFoldDB" id="N2A0C5"/>
<feature type="transmembrane region" description="Helical" evidence="1">
    <location>
        <begin position="239"/>
        <end position="259"/>
    </location>
</feature>
<proteinExistence type="predicted"/>
<keyword evidence="1" id="KW-0812">Transmembrane</keyword>
<evidence type="ECO:0008006" key="4">
    <source>
        <dbReference type="Google" id="ProtNLM"/>
    </source>
</evidence>
<feature type="transmembrane region" description="Helical" evidence="1">
    <location>
        <begin position="12"/>
        <end position="28"/>
    </location>
</feature>
<dbReference type="PATRIC" id="fig|1235802.3.peg.4709"/>
<reference evidence="2 3" key="1">
    <citation type="journal article" date="2014" name="Genome Announc.">
        <title>Draft genome sequences of the altered schaedler flora, a defined bacterial community from gnotobiotic mice.</title>
        <authorList>
            <person name="Wannemuehler M.J."/>
            <person name="Overstreet A.M."/>
            <person name="Ward D.V."/>
            <person name="Phillips G.J."/>
        </authorList>
    </citation>
    <scope>NUCLEOTIDE SEQUENCE [LARGE SCALE GENOMIC DNA]</scope>
    <source>
        <strain evidence="2 3">ASF492</strain>
    </source>
</reference>
<keyword evidence="3" id="KW-1185">Reference proteome</keyword>
<name>N2A0C5_9FIRM</name>
<evidence type="ECO:0000313" key="2">
    <source>
        <dbReference type="EMBL" id="EMZ21611.1"/>
    </source>
</evidence>
<dbReference type="eggNOG" id="COG1269">
    <property type="taxonomic scope" value="Bacteria"/>
</dbReference>
<organism evidence="2 3">
    <name type="scientific">Eubacterium plexicaudatum ASF492</name>
    <dbReference type="NCBI Taxonomy" id="1235802"/>
    <lineage>
        <taxon>Bacteria</taxon>
        <taxon>Bacillati</taxon>
        <taxon>Bacillota</taxon>
        <taxon>Clostridia</taxon>
        <taxon>Eubacteriales</taxon>
        <taxon>Eubacteriaceae</taxon>
        <taxon>Eubacterium</taxon>
    </lineage>
</organism>
<gene>
    <name evidence="2" type="ORF">C823_04428</name>
</gene>
<protein>
    <recommendedName>
        <fullName evidence="4">Glycosyltransferase RgtA/B/C/D-like domain-containing protein</fullName>
    </recommendedName>
</protein>
<feature type="transmembrane region" description="Helical" evidence="1">
    <location>
        <begin position="290"/>
        <end position="309"/>
    </location>
</feature>
<feature type="transmembrane region" description="Helical" evidence="1">
    <location>
        <begin position="151"/>
        <end position="177"/>
    </location>
</feature>
<evidence type="ECO:0000313" key="3">
    <source>
        <dbReference type="Proteomes" id="UP000012589"/>
    </source>
</evidence>
<comment type="caution">
    <text evidence="2">The sequence shown here is derived from an EMBL/GenBank/DDBJ whole genome shotgun (WGS) entry which is preliminary data.</text>
</comment>
<feature type="transmembrane region" description="Helical" evidence="1">
    <location>
        <begin position="106"/>
        <end position="139"/>
    </location>
</feature>
<feature type="transmembrane region" description="Helical" evidence="1">
    <location>
        <begin position="76"/>
        <end position="94"/>
    </location>
</feature>
<evidence type="ECO:0000256" key="1">
    <source>
        <dbReference type="SAM" id="Phobius"/>
    </source>
</evidence>
<dbReference type="STRING" id="1235802.C823_04428"/>
<accession>N2A0C5</accession>
<dbReference type="Proteomes" id="UP000012589">
    <property type="component" value="Unassembled WGS sequence"/>
</dbReference>